<dbReference type="VEuPathDB" id="FungiDB:RhiirA1_401217"/>
<comment type="caution">
    <text evidence="1">The sequence shown here is derived from an EMBL/GenBank/DDBJ whole genome shotgun (WGS) entry which is preliminary data.</text>
</comment>
<dbReference type="PANTHER" id="PTHR31424:SF5">
    <property type="entry name" value="APPLE DOMAIN-CONTAINING PROTEIN"/>
    <property type="match status" value="1"/>
</dbReference>
<dbReference type="Proteomes" id="UP000232722">
    <property type="component" value="Unassembled WGS sequence"/>
</dbReference>
<proteinExistence type="predicted"/>
<evidence type="ECO:0000313" key="2">
    <source>
        <dbReference type="Proteomes" id="UP000232722"/>
    </source>
</evidence>
<dbReference type="AlphaFoldDB" id="A0A2N0NZU1"/>
<name>A0A2N0NZU1_9GLOM</name>
<dbReference type="VEuPathDB" id="FungiDB:FUN_007935"/>
<reference evidence="1 2" key="1">
    <citation type="submission" date="2016-04" db="EMBL/GenBank/DDBJ databases">
        <title>Genome analyses suggest a sexual origin of heterokaryosis in a supposedly ancient asexual fungus.</title>
        <authorList>
            <person name="Ropars J."/>
            <person name="Sedzielewska K."/>
            <person name="Noel J."/>
            <person name="Charron P."/>
            <person name="Farinelli L."/>
            <person name="Marton T."/>
            <person name="Kruger M."/>
            <person name="Pelin A."/>
            <person name="Brachmann A."/>
            <person name="Corradi N."/>
        </authorList>
    </citation>
    <scope>NUCLEOTIDE SEQUENCE [LARGE SCALE GENOMIC DNA]</scope>
    <source>
        <strain evidence="1 2">A5</strain>
    </source>
</reference>
<dbReference type="VEuPathDB" id="FungiDB:RhiirFUN_011390"/>
<gene>
    <name evidence="1" type="ORF">RhiirA5_428697</name>
</gene>
<organism evidence="1 2">
    <name type="scientific">Rhizophagus irregularis</name>
    <dbReference type="NCBI Taxonomy" id="588596"/>
    <lineage>
        <taxon>Eukaryota</taxon>
        <taxon>Fungi</taxon>
        <taxon>Fungi incertae sedis</taxon>
        <taxon>Mucoromycota</taxon>
        <taxon>Glomeromycotina</taxon>
        <taxon>Glomeromycetes</taxon>
        <taxon>Glomerales</taxon>
        <taxon>Glomeraceae</taxon>
        <taxon>Rhizophagus</taxon>
    </lineage>
</organism>
<dbReference type="PANTHER" id="PTHR31424">
    <property type="entry name" value="PROTEIN CBG23806"/>
    <property type="match status" value="1"/>
</dbReference>
<protein>
    <submittedName>
        <fullName evidence="1">Uncharacterized protein</fullName>
    </submittedName>
</protein>
<reference evidence="1 2" key="2">
    <citation type="submission" date="2017-09" db="EMBL/GenBank/DDBJ databases">
        <title>Extensive intraspecific genome diversity in a model arbuscular mycorrhizal fungus.</title>
        <authorList>
            <person name="Chen E.C."/>
            <person name="Morin E."/>
            <person name="Beaudet D."/>
            <person name="Noel J."/>
            <person name="Ndikumana S."/>
            <person name="Charron P."/>
            <person name="St-Onge C."/>
            <person name="Giorgi J."/>
            <person name="Grigoriev I.V."/>
            <person name="Roux C."/>
            <person name="Martin F.M."/>
            <person name="Corradi N."/>
        </authorList>
    </citation>
    <scope>NUCLEOTIDE SEQUENCE [LARGE SCALE GENOMIC DNA]</scope>
    <source>
        <strain evidence="1 2">A5</strain>
    </source>
</reference>
<sequence>MATSELEEQETNVREFFHDYPNSYYPTYYCKKTQKSGLNTNEYDIPDDYVVKTELWKTKITLKTKYYNSKDVKFSLSFHDNGDLKTIESKKSGSDLIKLFCKKRNFSPSTNVSVTYLFGFDVIILEKLRWQAVSKNKRPYDLISNSQQNRRLSALGKDIESTVTPLFHEYNFISSETNSPAKLLEVKIEINGQIILFVFDDSNKNSKLEITVRMCDEILLSRDGYREMAKIYPDLIRNYKIEECRLKISKEMEELVPINVFNMERELLSSTDDIDNSIINEIGNGVYRSINSLLHILVPILSAKYILKDNDPIYLKFGADGRNVGRYHNHVIYTICIINQKDEVLLPENQYSICLYIGKEKFECLDVACSYFISEIQNLQANGFTDKSDKNWSIELFFSGDWKIMQLLLGLKAPTSKFFCLYCECNKNQRSNMDIRWINGENKRGKHDKNHQLFTSIPRQNWIIDELHIMLRISDTLLDNFMSDITSRLKAAEIEKNLIPKITNAMKKIGIHFEIFKADKSSSGTWNWTSLMGPSKIIMLEYFPIIEFMEGERGTIVQFLWREFSRLYKIIRQDFISDQEIDIFEMGVRKWIKLFCHPSQNLVNSSGIGLESIYPSTSVTPYMHALANHVPQFMKQLNQKNLCLRYFSTSSIEKKNHQQVQLFFGGTTMGGGKSEKSVVYDMLTFENRQLYYQVHNVPSEFKQKVAIINK</sequence>
<accession>A0A2N0NZU1</accession>
<dbReference type="EMBL" id="LLXJ01001974">
    <property type="protein sequence ID" value="PKC00095.1"/>
    <property type="molecule type" value="Genomic_DNA"/>
</dbReference>
<evidence type="ECO:0000313" key="1">
    <source>
        <dbReference type="EMBL" id="PKC00095.1"/>
    </source>
</evidence>